<evidence type="ECO:0000313" key="3">
    <source>
        <dbReference type="Proteomes" id="UP000217528"/>
    </source>
</evidence>
<organism evidence="1 3">
    <name type="scientific">Methanosphaera cuniculi</name>
    <dbReference type="NCBI Taxonomy" id="1077256"/>
    <lineage>
        <taxon>Archaea</taxon>
        <taxon>Methanobacteriati</taxon>
        <taxon>Methanobacteriota</taxon>
        <taxon>Methanomada group</taxon>
        <taxon>Methanobacteria</taxon>
        <taxon>Methanobacteriales</taxon>
        <taxon>Methanobacteriaceae</taxon>
        <taxon>Methanosphaera</taxon>
    </lineage>
</organism>
<dbReference type="EMBL" id="LMVN01000011">
    <property type="protein sequence ID" value="PAV07543.1"/>
    <property type="molecule type" value="Genomic_DNA"/>
</dbReference>
<evidence type="ECO:0000313" key="2">
    <source>
        <dbReference type="EMBL" id="PWL08140.1"/>
    </source>
</evidence>
<gene>
    <name evidence="1" type="ORF">ASJ82_07655</name>
    <name evidence="2" type="ORF">MSCUN_10710</name>
</gene>
<dbReference type="AlphaFoldDB" id="A0A2A2HE77"/>
<accession>A0A2A2HE77</accession>
<keyword evidence="3" id="KW-1185">Reference proteome</keyword>
<dbReference type="RefSeq" id="WP_095608427.1">
    <property type="nucleotide sequence ID" value="NZ_LMVN01000011.1"/>
</dbReference>
<evidence type="ECO:0000313" key="1">
    <source>
        <dbReference type="EMBL" id="PAV07543.1"/>
    </source>
</evidence>
<dbReference type="EMBL" id="LWMS01000031">
    <property type="protein sequence ID" value="PWL08140.1"/>
    <property type="molecule type" value="Genomic_DNA"/>
</dbReference>
<comment type="caution">
    <text evidence="1">The sequence shown here is derived from an EMBL/GenBank/DDBJ whole genome shotgun (WGS) entry which is preliminary data.</text>
</comment>
<dbReference type="Proteomes" id="UP000217528">
    <property type="component" value="Unassembled WGS sequence"/>
</dbReference>
<proteinExistence type="predicted"/>
<dbReference type="Proteomes" id="UP000246004">
    <property type="component" value="Unassembled WGS sequence"/>
</dbReference>
<reference evidence="2 4" key="1">
    <citation type="submission" date="2016-04" db="EMBL/GenBank/DDBJ databases">
        <title>Genome sequence of Methanosphaera cuniculi DSM 4103.</title>
        <authorList>
            <person name="Poehlein A."/>
            <person name="Seedorf H."/>
            <person name="Daniel R."/>
        </authorList>
    </citation>
    <scope>NUCLEOTIDE SEQUENCE [LARGE SCALE GENOMIC DNA]</scope>
    <source>
        <strain evidence="2 4">DSM 4103</strain>
    </source>
</reference>
<name>A0A2A2HE77_9EURY</name>
<evidence type="ECO:0000313" key="4">
    <source>
        <dbReference type="Proteomes" id="UP000246004"/>
    </source>
</evidence>
<reference evidence="1 3" key="2">
    <citation type="journal article" date="2017" name="BMC Genomics">
        <title>Genomic analysis of methanogenic archaea reveals a shift towards energy conservation.</title>
        <authorList>
            <person name="Gilmore S.P."/>
            <person name="Henske J.K."/>
            <person name="Sexton J.A."/>
            <person name="Solomon K.V."/>
            <person name="Seppala S."/>
            <person name="Yoo J.I."/>
            <person name="Huyett L.M."/>
            <person name="Pressman A."/>
            <person name="Cogan J.Z."/>
            <person name="Kivenson V."/>
            <person name="Peng X."/>
            <person name="Tan Y."/>
            <person name="Valentine D.L."/>
            <person name="O'Malley M.A."/>
        </authorList>
    </citation>
    <scope>NUCLEOTIDE SEQUENCE [LARGE SCALE GENOMIC DNA]</scope>
    <source>
        <strain evidence="1 3">1R-7</strain>
    </source>
</reference>
<protein>
    <submittedName>
        <fullName evidence="1">Uncharacterized protein</fullName>
    </submittedName>
</protein>
<sequence>MITYTRKEDHLTLEIHQKLLLKTESYKTKHDGTKKYTHYDTILPHVLTEYLQPEENILYFYIKNNRIYLTSHSPGGIYESFPTTLTKISNTSSKLNVPINITKLFPGCNNITFILNPDNTDFFTGKKGEISVTID</sequence>